<dbReference type="Gene3D" id="1.10.196.10">
    <property type="match status" value="1"/>
</dbReference>
<dbReference type="SMART" id="SM00315">
    <property type="entry name" value="RGS"/>
    <property type="match status" value="1"/>
</dbReference>
<keyword evidence="4" id="KW-1185">Reference proteome</keyword>
<dbReference type="Gene3D" id="1.10.167.10">
    <property type="entry name" value="Regulator of G-protein Signalling 4, domain 2"/>
    <property type="match status" value="1"/>
</dbReference>
<proteinExistence type="predicted"/>
<dbReference type="OrthoDB" id="196547at2759"/>
<dbReference type="Proteomes" id="UP000659062">
    <property type="component" value="Unassembled WGS sequence"/>
</dbReference>
<reference evidence="3" key="1">
    <citation type="submission" date="2019-09" db="EMBL/GenBank/DDBJ databases">
        <title>Bird 10,000 Genomes (B10K) Project - Family phase.</title>
        <authorList>
            <person name="Zhang G."/>
        </authorList>
    </citation>
    <scope>NUCLEOTIDE SEQUENCE</scope>
    <source>
        <strain evidence="3">OUT-0061</strain>
        <tissue evidence="3">Blood</tissue>
    </source>
</reference>
<dbReference type="Pfam" id="PF00615">
    <property type="entry name" value="RGS"/>
    <property type="match status" value="1"/>
</dbReference>
<dbReference type="InterPro" id="IPR016137">
    <property type="entry name" value="RGS"/>
</dbReference>
<keyword evidence="1" id="KW-0734">Signal transduction inhibitor</keyword>
<evidence type="ECO:0000259" key="2">
    <source>
        <dbReference type="PROSITE" id="PS50132"/>
    </source>
</evidence>
<evidence type="ECO:0000313" key="4">
    <source>
        <dbReference type="Proteomes" id="UP000659062"/>
    </source>
</evidence>
<accession>A0A851VVZ9</accession>
<name>A0A851VVZ9_9PASS</name>
<dbReference type="InterPro" id="IPR036305">
    <property type="entry name" value="RGS_sf"/>
</dbReference>
<gene>
    <name evidence="3" type="primary">Rgs11</name>
    <name evidence="3" type="ORF">COPSEC_R09376</name>
</gene>
<feature type="domain" description="RGS" evidence="2">
    <location>
        <begin position="1"/>
        <end position="131"/>
    </location>
</feature>
<dbReference type="InterPro" id="IPR044926">
    <property type="entry name" value="RGS_subdomain_2"/>
</dbReference>
<feature type="non-terminal residue" evidence="3">
    <location>
        <position position="158"/>
    </location>
</feature>
<dbReference type="PROSITE" id="PS50132">
    <property type="entry name" value="RGS"/>
    <property type="match status" value="1"/>
</dbReference>
<dbReference type="SUPFAM" id="SSF48097">
    <property type="entry name" value="Regulator of G-protein signaling, RGS"/>
    <property type="match status" value="1"/>
</dbReference>
<dbReference type="GO" id="GO:0005737">
    <property type="term" value="C:cytoplasm"/>
    <property type="evidence" value="ECO:0007669"/>
    <property type="project" value="TreeGrafter"/>
</dbReference>
<dbReference type="PANTHER" id="PTHR45746">
    <property type="entry name" value="LP21163P"/>
    <property type="match status" value="1"/>
</dbReference>
<evidence type="ECO:0000313" key="3">
    <source>
        <dbReference type="EMBL" id="NXD45867.1"/>
    </source>
</evidence>
<dbReference type="PANTHER" id="PTHR45746:SF3">
    <property type="entry name" value="REGULATOR OF G-PROTEIN SIGNALING 11"/>
    <property type="match status" value="1"/>
</dbReference>
<dbReference type="GO" id="GO:0043005">
    <property type="term" value="C:neuron projection"/>
    <property type="evidence" value="ECO:0007669"/>
    <property type="project" value="TreeGrafter"/>
</dbReference>
<protein>
    <submittedName>
        <fullName evidence="3">RGS11 protein</fullName>
    </submittedName>
</protein>
<dbReference type="GO" id="GO:0005096">
    <property type="term" value="F:GTPase activator activity"/>
    <property type="evidence" value="ECO:0007669"/>
    <property type="project" value="TreeGrafter"/>
</dbReference>
<evidence type="ECO:0000256" key="1">
    <source>
        <dbReference type="ARBA" id="ARBA00022700"/>
    </source>
</evidence>
<dbReference type="InterPro" id="IPR024066">
    <property type="entry name" value="RGS_subdom1/3"/>
</dbReference>
<dbReference type="InterPro" id="IPR047016">
    <property type="entry name" value="RGS6/7/9/11"/>
</dbReference>
<feature type="non-terminal residue" evidence="3">
    <location>
        <position position="1"/>
    </location>
</feature>
<dbReference type="EMBL" id="WBNE01000321">
    <property type="protein sequence ID" value="NXD45867.1"/>
    <property type="molecule type" value="Genomic_DNA"/>
</dbReference>
<dbReference type="FunFam" id="1.10.167.10:FF:000001">
    <property type="entry name" value="Putative regulator of g-protein signaling 12"/>
    <property type="match status" value="1"/>
</dbReference>
<dbReference type="GO" id="GO:0005886">
    <property type="term" value="C:plasma membrane"/>
    <property type="evidence" value="ECO:0007669"/>
    <property type="project" value="TreeGrafter"/>
</dbReference>
<dbReference type="AlphaFoldDB" id="A0A851VVZ9"/>
<dbReference type="GO" id="GO:0008277">
    <property type="term" value="P:regulation of G protein-coupled receptor signaling pathway"/>
    <property type="evidence" value="ECO:0007669"/>
    <property type="project" value="InterPro"/>
</dbReference>
<organism evidence="3 4">
    <name type="scientific">Copsychus sechellarum</name>
    <dbReference type="NCBI Taxonomy" id="797021"/>
    <lineage>
        <taxon>Eukaryota</taxon>
        <taxon>Metazoa</taxon>
        <taxon>Chordata</taxon>
        <taxon>Craniata</taxon>
        <taxon>Vertebrata</taxon>
        <taxon>Euteleostomi</taxon>
        <taxon>Archelosauria</taxon>
        <taxon>Archosauria</taxon>
        <taxon>Dinosauria</taxon>
        <taxon>Saurischia</taxon>
        <taxon>Theropoda</taxon>
        <taxon>Coelurosauria</taxon>
        <taxon>Aves</taxon>
        <taxon>Neognathae</taxon>
        <taxon>Neoaves</taxon>
        <taxon>Telluraves</taxon>
        <taxon>Australaves</taxon>
        <taxon>Passeriformes</taxon>
        <taxon>Muscicapidae</taxon>
        <taxon>Copsychus</taxon>
    </lineage>
</organism>
<dbReference type="GO" id="GO:0009968">
    <property type="term" value="P:negative regulation of signal transduction"/>
    <property type="evidence" value="ECO:0007669"/>
    <property type="project" value="UniProtKB-KW"/>
</dbReference>
<sequence>NDPLGRAQLLEFLKKEFSAENLSFWEACEELRYGEQSRIAEIVDSIYQQFLAPGATRWVNIDSKTMERTLEGIKTPHRYVMDDAQMHIYMLMKKVGAGGAGQCRAGQDPDSLLAQDSYPRFLKSDLYKNLLAEAIIPPETKKRVFPFMRKQRHSSPSP</sequence>
<dbReference type="PRINTS" id="PR01301">
    <property type="entry name" value="RGSPROTEIN"/>
</dbReference>
<comment type="caution">
    <text evidence="3">The sequence shown here is derived from an EMBL/GenBank/DDBJ whole genome shotgun (WGS) entry which is preliminary data.</text>
</comment>